<feature type="compositionally biased region" description="Gly residues" evidence="1">
    <location>
        <begin position="105"/>
        <end position="114"/>
    </location>
</feature>
<evidence type="ECO:0000256" key="1">
    <source>
        <dbReference type="SAM" id="MobiDB-lite"/>
    </source>
</evidence>
<dbReference type="PROSITE" id="PS50943">
    <property type="entry name" value="HTH_CROC1"/>
    <property type="match status" value="1"/>
</dbReference>
<dbReference type="AlphaFoldDB" id="A0A4V5MKS1"/>
<protein>
    <submittedName>
        <fullName evidence="3">Helix-turn-helix transcriptional regulator</fullName>
    </submittedName>
</protein>
<dbReference type="InterPro" id="IPR010982">
    <property type="entry name" value="Lambda_DNA-bd_dom_sf"/>
</dbReference>
<organism evidence="3 4">
    <name type="scientific">Streptomyces piniterrae</name>
    <dbReference type="NCBI Taxonomy" id="2571125"/>
    <lineage>
        <taxon>Bacteria</taxon>
        <taxon>Bacillati</taxon>
        <taxon>Actinomycetota</taxon>
        <taxon>Actinomycetes</taxon>
        <taxon>Kitasatosporales</taxon>
        <taxon>Streptomycetaceae</taxon>
        <taxon>Streptomyces</taxon>
    </lineage>
</organism>
<comment type="caution">
    <text evidence="3">The sequence shown here is derived from an EMBL/GenBank/DDBJ whole genome shotgun (WGS) entry which is preliminary data.</text>
</comment>
<proteinExistence type="predicted"/>
<dbReference type="SUPFAM" id="SSF47413">
    <property type="entry name" value="lambda repressor-like DNA-binding domains"/>
    <property type="match status" value="1"/>
</dbReference>
<dbReference type="Proteomes" id="UP000308697">
    <property type="component" value="Unassembled WGS sequence"/>
</dbReference>
<dbReference type="Gene3D" id="1.10.260.40">
    <property type="entry name" value="lambda repressor-like DNA-binding domains"/>
    <property type="match status" value="1"/>
</dbReference>
<accession>A0A4V5MKS1</accession>
<dbReference type="PANTHER" id="PTHR35010:SF2">
    <property type="entry name" value="BLL4672 PROTEIN"/>
    <property type="match status" value="1"/>
</dbReference>
<dbReference type="Pfam" id="PF13560">
    <property type="entry name" value="HTH_31"/>
    <property type="match status" value="1"/>
</dbReference>
<gene>
    <name evidence="3" type="ORF">FCH28_16665</name>
</gene>
<dbReference type="RefSeq" id="WP_136740834.1">
    <property type="nucleotide sequence ID" value="NZ_SUMB01000005.1"/>
</dbReference>
<name>A0A4V5MKS1_9ACTN</name>
<evidence type="ECO:0000313" key="3">
    <source>
        <dbReference type="EMBL" id="TJZ52818.1"/>
    </source>
</evidence>
<feature type="region of interest" description="Disordered" evidence="1">
    <location>
        <begin position="97"/>
        <end position="117"/>
    </location>
</feature>
<sequence>MLHADVEISSFLKARRAALDPADLGLPGGLNRRRVRGLRREEVAQLAGISVDYYTRIEQGRAHAISDSVLDAIARALRLTGGEVTYLRNVAVPRRRGADFRPTGDGPGQTGEGPGQTVRPEIRQLLDAMESTVPAMIMGRGLDILAWNTLAGRVGFDFDALDRDRCNSALLVFLDPAARVLHPEWDRIAEEVVGNLRAESGRHPDDPRICEVVTELLDSSADFRRLWEAQAVHECLRGSKRIINPHVGELRISFESFRLADDTDQALVTYSAPPGSPTDLRLRQLAGREALAAGAGEGAGAGTA</sequence>
<dbReference type="OrthoDB" id="4790304at2"/>
<dbReference type="PANTHER" id="PTHR35010">
    <property type="entry name" value="BLL4672 PROTEIN-RELATED"/>
    <property type="match status" value="1"/>
</dbReference>
<dbReference type="EMBL" id="SUMB01000005">
    <property type="protein sequence ID" value="TJZ52818.1"/>
    <property type="molecule type" value="Genomic_DNA"/>
</dbReference>
<evidence type="ECO:0000259" key="2">
    <source>
        <dbReference type="PROSITE" id="PS50943"/>
    </source>
</evidence>
<dbReference type="InterPro" id="IPR001387">
    <property type="entry name" value="Cro/C1-type_HTH"/>
</dbReference>
<dbReference type="SMART" id="SM00530">
    <property type="entry name" value="HTH_XRE"/>
    <property type="match status" value="1"/>
</dbReference>
<dbReference type="CDD" id="cd00093">
    <property type="entry name" value="HTH_XRE"/>
    <property type="match status" value="1"/>
</dbReference>
<feature type="domain" description="HTH cro/C1-type" evidence="2">
    <location>
        <begin position="33"/>
        <end position="84"/>
    </location>
</feature>
<keyword evidence="4" id="KW-1185">Reference proteome</keyword>
<dbReference type="Pfam" id="PF17765">
    <property type="entry name" value="MLTR_LBD"/>
    <property type="match status" value="1"/>
</dbReference>
<evidence type="ECO:0000313" key="4">
    <source>
        <dbReference type="Proteomes" id="UP000308697"/>
    </source>
</evidence>
<reference evidence="3 4" key="1">
    <citation type="submission" date="2019-04" db="EMBL/GenBank/DDBJ databases">
        <title>Streptomyces piniterrae sp. nov., a heliquinomycin-producing actinomycete isolated from rhizosphere soil of Pinus yunnanensis.</title>
        <authorList>
            <person name="Zhuang X."/>
            <person name="Zhao J."/>
        </authorList>
    </citation>
    <scope>NUCLEOTIDE SEQUENCE [LARGE SCALE GENOMIC DNA]</scope>
    <source>
        <strain evidence="4">jys28</strain>
    </source>
</reference>
<dbReference type="GO" id="GO:0003677">
    <property type="term" value="F:DNA binding"/>
    <property type="evidence" value="ECO:0007669"/>
    <property type="project" value="InterPro"/>
</dbReference>
<dbReference type="Gene3D" id="3.30.450.180">
    <property type="match status" value="1"/>
</dbReference>
<dbReference type="InterPro" id="IPR041413">
    <property type="entry name" value="MLTR_LBD"/>
</dbReference>